<evidence type="ECO:0000256" key="4">
    <source>
        <dbReference type="RuleBase" id="RU362073"/>
    </source>
</evidence>
<dbReference type="Gene3D" id="1.20.1330.10">
    <property type="entry name" value="f41 fragment of flagellin, N-terminal domain"/>
    <property type="match status" value="1"/>
</dbReference>
<feature type="domain" description="Flagellin N-terminal" evidence="5">
    <location>
        <begin position="5"/>
        <end position="141"/>
    </location>
</feature>
<keyword evidence="4" id="KW-0964">Secreted</keyword>
<evidence type="ECO:0000256" key="2">
    <source>
        <dbReference type="ARBA" id="ARBA00020110"/>
    </source>
</evidence>
<organism evidence="7 8">
    <name type="scientific">Paenibacillus lutimineralis</name>
    <dbReference type="NCBI Taxonomy" id="2707005"/>
    <lineage>
        <taxon>Bacteria</taxon>
        <taxon>Bacillati</taxon>
        <taxon>Bacillota</taxon>
        <taxon>Bacilli</taxon>
        <taxon>Bacillales</taxon>
        <taxon>Paenibacillaceae</taxon>
        <taxon>Paenibacillus</taxon>
    </lineage>
</organism>
<dbReference type="Proteomes" id="UP000270678">
    <property type="component" value="Chromosome"/>
</dbReference>
<dbReference type="SUPFAM" id="SSF64518">
    <property type="entry name" value="Phase 1 flagellin"/>
    <property type="match status" value="1"/>
</dbReference>
<dbReference type="PRINTS" id="PR00207">
    <property type="entry name" value="FLAGELLIN"/>
</dbReference>
<evidence type="ECO:0000313" key="7">
    <source>
        <dbReference type="EMBL" id="AZS17587.1"/>
    </source>
</evidence>
<dbReference type="InterPro" id="IPR046358">
    <property type="entry name" value="Flagellin_C"/>
</dbReference>
<comment type="function">
    <text evidence="4">Flagellin is the subunit protein which polymerizes to form the filaments of bacterial flagella.</text>
</comment>
<keyword evidence="8" id="KW-1185">Reference proteome</keyword>
<evidence type="ECO:0000259" key="5">
    <source>
        <dbReference type="Pfam" id="PF00669"/>
    </source>
</evidence>
<keyword evidence="7" id="KW-0969">Cilium</keyword>
<dbReference type="Pfam" id="PF00669">
    <property type="entry name" value="Flagellin_N"/>
    <property type="match status" value="1"/>
</dbReference>
<name>A0A3S9V4U3_9BACL</name>
<dbReference type="InterPro" id="IPR001492">
    <property type="entry name" value="Flagellin"/>
</dbReference>
<comment type="subcellular location">
    <subcellularLocation>
        <location evidence="4">Secreted</location>
    </subcellularLocation>
    <subcellularLocation>
        <location evidence="4">Bacterial flagellum</location>
    </subcellularLocation>
</comment>
<dbReference type="Gene3D" id="6.10.10.10">
    <property type="entry name" value="Flagellar export chaperone, C-terminal domain"/>
    <property type="match status" value="1"/>
</dbReference>
<evidence type="ECO:0000256" key="3">
    <source>
        <dbReference type="ARBA" id="ARBA00023143"/>
    </source>
</evidence>
<reference evidence="8" key="1">
    <citation type="submission" date="2018-12" db="EMBL/GenBank/DDBJ databases">
        <title>Complete genome sequence of Paenibacillus sp. MBLB1234.</title>
        <authorList>
            <person name="Nam Y.-D."/>
            <person name="Kang J."/>
            <person name="Chung W.-H."/>
            <person name="Park Y.S."/>
        </authorList>
    </citation>
    <scope>NUCLEOTIDE SEQUENCE [LARGE SCALE GENOMIC DNA]</scope>
    <source>
        <strain evidence="8">MBLB1234</strain>
    </source>
</reference>
<dbReference type="AlphaFoldDB" id="A0A3S9V4U3"/>
<keyword evidence="7" id="KW-0282">Flagellum</keyword>
<evidence type="ECO:0000259" key="6">
    <source>
        <dbReference type="Pfam" id="PF00700"/>
    </source>
</evidence>
<feature type="domain" description="Flagellin C-terminal" evidence="6">
    <location>
        <begin position="204"/>
        <end position="289"/>
    </location>
</feature>
<evidence type="ECO:0000313" key="8">
    <source>
        <dbReference type="Proteomes" id="UP000270678"/>
    </source>
</evidence>
<gene>
    <name evidence="7" type="ORF">EI981_26255</name>
</gene>
<dbReference type="Pfam" id="PF00700">
    <property type="entry name" value="Flagellin_C"/>
    <property type="match status" value="1"/>
</dbReference>
<dbReference type="GO" id="GO:0005576">
    <property type="term" value="C:extracellular region"/>
    <property type="evidence" value="ECO:0007669"/>
    <property type="project" value="UniProtKB-SubCell"/>
</dbReference>
<keyword evidence="7" id="KW-0966">Cell projection</keyword>
<dbReference type="PANTHER" id="PTHR42792">
    <property type="entry name" value="FLAGELLIN"/>
    <property type="match status" value="1"/>
</dbReference>
<sequence>MGMFINTNVGALNANRNLNFNNTQMGKTMEKLSSGFRINRAADDAAGLAISEKMRFQINGLTQAQRNAQDGISLIQTAEGALTEVHSMLQRLNTLANQAANGTYDKTDRAKIQLEVNELVGEISNIAGTVNFNGINLLNNSASVDFQIGSDANTTISISLKSLTPSDLGAADTAATSGASAIAGLKLSDLTVEGSGATNANAAIAAIKAAIETVSEQRATFGAVQNRLEHTVNNLGVMVENLSASESRIRDADMATEMTAFTKNQILVQAGTAMLAQANSAPQSVLKLLG</sequence>
<proteinExistence type="inferred from homology"/>
<dbReference type="PANTHER" id="PTHR42792:SF2">
    <property type="entry name" value="FLAGELLIN"/>
    <property type="match status" value="1"/>
</dbReference>
<dbReference type="GO" id="GO:0009288">
    <property type="term" value="C:bacterial-type flagellum"/>
    <property type="evidence" value="ECO:0007669"/>
    <property type="project" value="UniProtKB-SubCell"/>
</dbReference>
<dbReference type="RefSeq" id="WP_127003265.1">
    <property type="nucleotide sequence ID" value="NZ_CP034346.1"/>
</dbReference>
<dbReference type="InterPro" id="IPR001029">
    <property type="entry name" value="Flagellin_N"/>
</dbReference>
<keyword evidence="3 4" id="KW-0975">Bacterial flagellum</keyword>
<protein>
    <recommendedName>
        <fullName evidence="2 4">Flagellin</fullName>
    </recommendedName>
</protein>
<comment type="similarity">
    <text evidence="1 4">Belongs to the bacterial flagellin family.</text>
</comment>
<dbReference type="OrthoDB" id="9796789at2"/>
<dbReference type="KEGG" id="plut:EI981_26255"/>
<evidence type="ECO:0000256" key="1">
    <source>
        <dbReference type="ARBA" id="ARBA00005709"/>
    </source>
</evidence>
<accession>A0A3S9V4U3</accession>
<dbReference type="GO" id="GO:0005198">
    <property type="term" value="F:structural molecule activity"/>
    <property type="evidence" value="ECO:0007669"/>
    <property type="project" value="UniProtKB-UniRule"/>
</dbReference>
<dbReference type="InterPro" id="IPR042187">
    <property type="entry name" value="Flagellin_C_sub2"/>
</dbReference>
<dbReference type="EMBL" id="CP034346">
    <property type="protein sequence ID" value="AZS17587.1"/>
    <property type="molecule type" value="Genomic_DNA"/>
</dbReference>